<reference evidence="3 4" key="1">
    <citation type="submission" date="2020-08" db="EMBL/GenBank/DDBJ databases">
        <title>Genomic Encyclopedia of Type Strains, Phase IV (KMG-IV): sequencing the most valuable type-strain genomes for metagenomic binning, comparative biology and taxonomic classification.</title>
        <authorList>
            <person name="Goeker M."/>
        </authorList>
    </citation>
    <scope>NUCLEOTIDE SEQUENCE [LARGE SCALE GENOMIC DNA]</scope>
    <source>
        <strain evidence="3 4">DSM 103462</strain>
    </source>
</reference>
<sequence>MKMTVFSLDFYNLWGITMKNTVKLVIFLFLIFAGFNSCKDNSDSDESSLANIENTTKKTSDEKNDTDKQNDSKNDNNNTEDAKGVENETYDSKSKDPSKTNIDDESQNNENSNESESVVNDSNDKNKSEVGLDEKKESENKTAESDNKNTGDSKDVENPTDDSKLKNTSETTIDDKTKNNEKTDELESVENDSNDKNKSEVDVDEKKESDTKADESDNKNSEDSKVVENPTDDSKSKETSKTDMDDESKNNESSEEINQKETDTNNIKLEANQRLIEFETAGGTEIPFQIVAVGAMAFKPLNPTKTGYTFMGWFIDKGFTTPFDFDKPVSVNMTIYAKWEINIYTVTFKYKKYFDSDSEVTITKDVEYNSTVEQPDEPEREGYTFTGWYSEDSKLFDFKTQIVNNIILTAGWKINSYTVKFDTRGGSEFEPQTVDYGSRPDYSTIPAKEFSKFIGWEDENGKRYYPISSSDSDQSKIHSDITLYAIWKPVSKNLISITVSPQSDIEVSRRDNDNKITFSVDDSYTILGWYFENQRVKTEHEYSLDISSLKKGSYILELEAQKNGKYFSYTAQITIE</sequence>
<feature type="compositionally biased region" description="Basic and acidic residues" evidence="2">
    <location>
        <begin position="55"/>
        <end position="102"/>
    </location>
</feature>
<comment type="subcellular location">
    <subcellularLocation>
        <location evidence="1">Cell envelope</location>
    </subcellularLocation>
</comment>
<accession>A0A7W8G8L2</accession>
<dbReference type="Gene3D" id="2.60.40.4270">
    <property type="entry name" value="Listeria-Bacteroides repeat domain"/>
    <property type="match status" value="3"/>
</dbReference>
<feature type="compositionally biased region" description="Basic and acidic residues" evidence="2">
    <location>
        <begin position="122"/>
        <end position="185"/>
    </location>
</feature>
<gene>
    <name evidence="3" type="ORF">HNP76_001076</name>
</gene>
<dbReference type="GO" id="GO:0030313">
    <property type="term" value="C:cell envelope"/>
    <property type="evidence" value="ECO:0007669"/>
    <property type="project" value="UniProtKB-SubCell"/>
</dbReference>
<organism evidence="3 4">
    <name type="scientific">Treponema ruminis</name>
    <dbReference type="NCBI Taxonomy" id="744515"/>
    <lineage>
        <taxon>Bacteria</taxon>
        <taxon>Pseudomonadati</taxon>
        <taxon>Spirochaetota</taxon>
        <taxon>Spirochaetia</taxon>
        <taxon>Spirochaetales</taxon>
        <taxon>Treponemataceae</taxon>
        <taxon>Treponema</taxon>
    </lineage>
</organism>
<feature type="compositionally biased region" description="Low complexity" evidence="2">
    <location>
        <begin position="108"/>
        <end position="121"/>
    </location>
</feature>
<dbReference type="EMBL" id="JACHFQ010000003">
    <property type="protein sequence ID" value="MBB5225719.1"/>
    <property type="molecule type" value="Genomic_DNA"/>
</dbReference>
<proteinExistence type="predicted"/>
<evidence type="ECO:0000256" key="2">
    <source>
        <dbReference type="SAM" id="MobiDB-lite"/>
    </source>
</evidence>
<comment type="caution">
    <text evidence="3">The sequence shown here is derived from an EMBL/GenBank/DDBJ whole genome shotgun (WGS) entry which is preliminary data.</text>
</comment>
<evidence type="ECO:0000313" key="4">
    <source>
        <dbReference type="Proteomes" id="UP000518887"/>
    </source>
</evidence>
<evidence type="ECO:0000256" key="1">
    <source>
        <dbReference type="ARBA" id="ARBA00004196"/>
    </source>
</evidence>
<dbReference type="Proteomes" id="UP000518887">
    <property type="component" value="Unassembled WGS sequence"/>
</dbReference>
<dbReference type="NCBIfam" id="TIGR02543">
    <property type="entry name" value="List_Bact_rpt"/>
    <property type="match status" value="2"/>
</dbReference>
<dbReference type="InterPro" id="IPR042229">
    <property type="entry name" value="Listeria/Bacterioides_rpt_sf"/>
</dbReference>
<protein>
    <submittedName>
        <fullName evidence="3">Putative repeat protein (TIGR02543 family)</fullName>
    </submittedName>
</protein>
<keyword evidence="4" id="KW-1185">Reference proteome</keyword>
<dbReference type="AlphaFoldDB" id="A0A7W8G8L2"/>
<feature type="region of interest" description="Disordered" evidence="2">
    <location>
        <begin position="41"/>
        <end position="265"/>
    </location>
</feature>
<dbReference type="Pfam" id="PF09479">
    <property type="entry name" value="Flg_new"/>
    <property type="match status" value="3"/>
</dbReference>
<dbReference type="InterPro" id="IPR013378">
    <property type="entry name" value="InlB-like_B-rpt"/>
</dbReference>
<evidence type="ECO:0000313" key="3">
    <source>
        <dbReference type="EMBL" id="MBB5225719.1"/>
    </source>
</evidence>
<name>A0A7W8G8L2_9SPIR</name>
<feature type="compositionally biased region" description="Basic and acidic residues" evidence="2">
    <location>
        <begin position="193"/>
        <end position="263"/>
    </location>
</feature>
<dbReference type="RefSeq" id="WP_184658272.1">
    <property type="nucleotide sequence ID" value="NZ_CP031518.1"/>
</dbReference>